<dbReference type="Proteomes" id="UP000828048">
    <property type="component" value="Chromosome 5"/>
</dbReference>
<comment type="caution">
    <text evidence="1">The sequence shown here is derived from an EMBL/GenBank/DDBJ whole genome shotgun (WGS) entry which is preliminary data.</text>
</comment>
<protein>
    <submittedName>
        <fullName evidence="1">Uncharacterized protein</fullName>
    </submittedName>
</protein>
<dbReference type="EMBL" id="CM037155">
    <property type="protein sequence ID" value="KAH7846855.1"/>
    <property type="molecule type" value="Genomic_DNA"/>
</dbReference>
<proteinExistence type="predicted"/>
<reference evidence="1 2" key="1">
    <citation type="journal article" date="2021" name="Hortic Res">
        <title>High-quality reference genome and annotation aids understanding of berry development for evergreen blueberry (Vaccinium darrowii).</title>
        <authorList>
            <person name="Yu J."/>
            <person name="Hulse-Kemp A.M."/>
            <person name="Babiker E."/>
            <person name="Staton M."/>
        </authorList>
    </citation>
    <scope>NUCLEOTIDE SEQUENCE [LARGE SCALE GENOMIC DNA]</scope>
    <source>
        <strain evidence="2">cv. NJ 8807/NJ 8810</strain>
        <tissue evidence="1">Young leaf</tissue>
    </source>
</reference>
<name>A0ACB7Y1R3_9ERIC</name>
<evidence type="ECO:0000313" key="1">
    <source>
        <dbReference type="EMBL" id="KAH7846855.1"/>
    </source>
</evidence>
<organism evidence="1 2">
    <name type="scientific">Vaccinium darrowii</name>
    <dbReference type="NCBI Taxonomy" id="229202"/>
    <lineage>
        <taxon>Eukaryota</taxon>
        <taxon>Viridiplantae</taxon>
        <taxon>Streptophyta</taxon>
        <taxon>Embryophyta</taxon>
        <taxon>Tracheophyta</taxon>
        <taxon>Spermatophyta</taxon>
        <taxon>Magnoliopsida</taxon>
        <taxon>eudicotyledons</taxon>
        <taxon>Gunneridae</taxon>
        <taxon>Pentapetalae</taxon>
        <taxon>asterids</taxon>
        <taxon>Ericales</taxon>
        <taxon>Ericaceae</taxon>
        <taxon>Vaccinioideae</taxon>
        <taxon>Vaccinieae</taxon>
        <taxon>Vaccinium</taxon>
    </lineage>
</organism>
<evidence type="ECO:0000313" key="2">
    <source>
        <dbReference type="Proteomes" id="UP000828048"/>
    </source>
</evidence>
<gene>
    <name evidence="1" type="ORF">Vadar_018915</name>
</gene>
<accession>A0ACB7Y1R3</accession>
<keyword evidence="2" id="KW-1185">Reference proteome</keyword>
<sequence>MESDRANSYQSDGISNGLQRIRPLHGRTSGPTRRSTKGQWTIEEDDILCRAVHRFKGKNWKKIAECFKDRTDVQCLHRWQKVLNPELVKGPWSKEEDEAIVKLVKKYGPKKWSTISQHLPGRIGKQCRERWHNHLNPDINKQAWTQEEEFALIHAHQIYGNKWAELTKFLPGRSDNAIKNHWNSSVKKKLDSYLASGVLTQFEGLPHVIHTNHLVPSSSSTVQQSSGNDSVPIDGAEAEDTSECSQGSTVVGYSQSTIDMASMVMHGRDECPLTEDSSHGKDPSFSPISHSENYYADSLEAAFSMPEVPREIGGFSKFLEHGQLNFADLPLDLGQESSEFWISSVDEKDNHEVVTFQSQNSMDLTAPSMGNTFFESDKPEYVSISEDEYCKVIYPEAENAGCFASSMNPSIISHIGSCSQPFPDPPLLSPEDGARFFGTHKEELVKHPNGGLIDTSGSVKSLCEAETVQQEHAMDTLELVPLDASNSGPSNNIQTSASVDENAIAPTDHLEAGNLFYEPPRFPRLDIPFFSCDLIQSGSDMEQEYSPLGVRQLMMSTINCFTPFRSWDSPFRNDSPGNELKSAAKTFTWTPSILRKRSRDLVSPLSQKRSEKRLERDMNEESFSSLALNFSRLDVMFDENENKKAPQLSSKQREKAGNFTSNKENLDHAGVGKEEGRDSTLGTLIPEKVFDSSNPEEDIEQGTATVEAKSKGHANVATHNVQQHSGVLVEQSINDLQFMSPDHFEIKLDSLGPCNRTLANQFSRRKEDGSQLGSAVSAQAAPPSNPHVIIAGSSGTDAGAENFSIFGGTPFKRSIDSPSAWKSPWFFNTFELGPRVDTDITIEDIGYFMSPVERSYDAIGLMKQLSEHTAAAFADAQEVLGSETPKTILKARCSSNRKPETDNCVLKSPPQNHSLSASNILTEGRVLDFSECETPGKGKESVKFSNVMGSSSPSSILLKGFR</sequence>